<dbReference type="NCBIfam" id="TIGR02675">
    <property type="entry name" value="tape_meas_nterm"/>
    <property type="match status" value="1"/>
</dbReference>
<organism evidence="3 4">
    <name type="scientific">Pseudomonas guineae</name>
    <dbReference type="NCBI Taxonomy" id="425504"/>
    <lineage>
        <taxon>Bacteria</taxon>
        <taxon>Pseudomonadati</taxon>
        <taxon>Pseudomonadota</taxon>
        <taxon>Gammaproteobacteria</taxon>
        <taxon>Pseudomonadales</taxon>
        <taxon>Pseudomonadaceae</taxon>
        <taxon>Pseudomonas</taxon>
    </lineage>
</organism>
<dbReference type="OrthoDB" id="7033809at2"/>
<feature type="coiled-coil region" evidence="1">
    <location>
        <begin position="21"/>
        <end position="48"/>
    </location>
</feature>
<gene>
    <name evidence="3" type="ORF">SAMN05216206_2587</name>
</gene>
<dbReference type="Proteomes" id="UP000243606">
    <property type="component" value="Unassembled WGS sequence"/>
</dbReference>
<sequence length="695" mass="73485">MTQNIASLYATLGFKVDQSGLIAFEKRLTALQAKLKAFQVNANKAMANAGLSPAALKASKASVANQAQALRLQTAQAKLTAQQFKTQLEGSKLTLATQTKQAALQTQQYKAALAQSRLVTSTQRQQHLGQQQAFALQRSQLQTTAAQHRLSQTVVRGQMLAQRAQQQSARIRSGVAASPSYGAMRETLNHLRSVLPAGAAGGLAGSLSAIPMAVNPVVAAFAGVAGAAILLQMKLTQLAGVDVAASDTRNVERANMRVLTGGDTSAALKAEAELTKFADKLGVLRTSIAKPYTMAAINLKDGGIERTQATELIQGIMSFAKGTGTTTDDMAGALRAIQQMVSKGQLYAEEWKGQFAERISGADKLGIEAYQEATGGKLKGKAAKTAFTSDMADGVISGEVLNAFLITLGKKMAGNANLEGRLDIASASAESSQARITNMAVERSIATAEYNASQLKQASTELFQAKERFQKSLETLVPRFSDLETSALNLNTSFVDLAADAVHWLDELRQTSFVQDVNTLWSGSFEVLVELFSRLADGLGKAFPVLTVGFDALGMAVDTLLDAMYAWINFLRNTLGMDAIKRVADDPLRGVGQSDVQALANTFQSQLNVLLASQSRLLVGLSKQGAAVPFPIPTASNQSNTFTVGDIVVHSNATDSKAVADDVLRVVRGEMESAAKNTVGILLQGAAINVLDAGG</sequence>
<dbReference type="InterPro" id="IPR013491">
    <property type="entry name" value="Tape_meas_N"/>
</dbReference>
<dbReference type="Pfam" id="PF20155">
    <property type="entry name" value="TMP_3"/>
    <property type="match status" value="1"/>
</dbReference>
<dbReference type="AlphaFoldDB" id="A0A1I3JRQ8"/>
<accession>A0A1I3JRQ8</accession>
<evidence type="ECO:0000313" key="4">
    <source>
        <dbReference type="Proteomes" id="UP000243606"/>
    </source>
</evidence>
<keyword evidence="4" id="KW-1185">Reference proteome</keyword>
<evidence type="ECO:0000313" key="3">
    <source>
        <dbReference type="EMBL" id="SFI62864.1"/>
    </source>
</evidence>
<protein>
    <submittedName>
        <fullName evidence="3">Tape measure domain-containing protein</fullName>
    </submittedName>
</protein>
<keyword evidence="1" id="KW-0175">Coiled coil</keyword>
<evidence type="ECO:0000259" key="2">
    <source>
        <dbReference type="Pfam" id="PF20155"/>
    </source>
</evidence>
<feature type="domain" description="Tape measure protein N-terminal" evidence="2">
    <location>
        <begin position="248"/>
        <end position="417"/>
    </location>
</feature>
<reference evidence="4" key="1">
    <citation type="submission" date="2016-10" db="EMBL/GenBank/DDBJ databases">
        <authorList>
            <person name="Varghese N."/>
            <person name="Submissions S."/>
        </authorList>
    </citation>
    <scope>NUCLEOTIDE SEQUENCE [LARGE SCALE GENOMIC DNA]</scope>
    <source>
        <strain evidence="4">LMG 24016</strain>
    </source>
</reference>
<proteinExistence type="predicted"/>
<dbReference type="EMBL" id="FOQL01000003">
    <property type="protein sequence ID" value="SFI62864.1"/>
    <property type="molecule type" value="Genomic_DNA"/>
</dbReference>
<name>A0A1I3JRQ8_9PSED</name>
<evidence type="ECO:0000256" key="1">
    <source>
        <dbReference type="SAM" id="Coils"/>
    </source>
</evidence>
<dbReference type="RefSeq" id="WP_090242526.1">
    <property type="nucleotide sequence ID" value="NZ_FOQL01000003.1"/>
</dbReference>